<dbReference type="EMBL" id="CM043796">
    <property type="protein sequence ID" value="KAI4817124.1"/>
    <property type="molecule type" value="Genomic_DNA"/>
</dbReference>
<reference evidence="1" key="1">
    <citation type="submission" date="2022-05" db="EMBL/GenBank/DDBJ databases">
        <title>Chromosome-level genome of Chaenocephalus aceratus.</title>
        <authorList>
            <person name="Park H."/>
        </authorList>
    </citation>
    <scope>NUCLEOTIDE SEQUENCE</scope>
    <source>
        <strain evidence="1">KU_202001</strain>
    </source>
</reference>
<organism evidence="1 2">
    <name type="scientific">Chaenocephalus aceratus</name>
    <name type="common">Blackfin icefish</name>
    <name type="synonym">Chaenichthys aceratus</name>
    <dbReference type="NCBI Taxonomy" id="36190"/>
    <lineage>
        <taxon>Eukaryota</taxon>
        <taxon>Metazoa</taxon>
        <taxon>Chordata</taxon>
        <taxon>Craniata</taxon>
        <taxon>Vertebrata</taxon>
        <taxon>Euteleostomi</taxon>
        <taxon>Actinopterygii</taxon>
        <taxon>Neopterygii</taxon>
        <taxon>Teleostei</taxon>
        <taxon>Neoteleostei</taxon>
        <taxon>Acanthomorphata</taxon>
        <taxon>Eupercaria</taxon>
        <taxon>Perciformes</taxon>
        <taxon>Notothenioidei</taxon>
        <taxon>Channichthyidae</taxon>
        <taxon>Chaenocephalus</taxon>
    </lineage>
</organism>
<dbReference type="Proteomes" id="UP001057452">
    <property type="component" value="Chromosome 12"/>
</dbReference>
<proteinExistence type="predicted"/>
<comment type="caution">
    <text evidence="1">The sequence shown here is derived from an EMBL/GenBank/DDBJ whole genome shotgun (WGS) entry which is preliminary data.</text>
</comment>
<accession>A0ACB9WTQ9</accession>
<protein>
    <submittedName>
        <fullName evidence="1">Uncharacterized protein</fullName>
    </submittedName>
</protein>
<keyword evidence="2" id="KW-1185">Reference proteome</keyword>
<evidence type="ECO:0000313" key="1">
    <source>
        <dbReference type="EMBL" id="KAI4817124.1"/>
    </source>
</evidence>
<sequence length="1442" mass="161790">MKDPCRICAVRLVGSQCRWIFSTSAQRKLQVILSHVLGWELTRDGRGEFLCGKCVFQLEKVVQCDVNVSQLQEEHNTQIQKLQAEKEHLIQCIIHIYTKNNQACKSDVESTSCGKTSRAGSPDDEAVYPLASEGQLFRERGRSHMETRMRRCVSLDVIVSRGALPARSNLKSNRMGSATGLHGSIRNLDPRVTLHQSQNTYLDVVQRKGTLPRPGVKDRSTSLQSLNFSLDPPSDPPPKPKPRESKVFAARRGVPDGPRGKVQARALHRSSSSQPSVIIDLIQILRCISKQHFSAPAGSHIPVLKRVQTGPLRTRAKGRHRAADWKSLDDLTEEFDDKYTPVRVMESEVRRVESCNKLLTEKFTQAQGTNDDLSKTLEETQNQNKVLLGKLEGTENELNSEKKNALKRDKTIQGFTQVLKEKEKEIAELCHEIEDRDDALAKAREAAHKAQLQKYQGVEEHQNLLMTKQTELAQLQGEHHAKVLEAQKLQRGLDRKEQELADLQQAKDQLELELEDLQQHKKKGDKALNDLNNQLKKLSSDIGDRESALEQQYQELLDQTQRKVQSHEVTIQRLTSSLADKEQQLQEYINMVRDCEQSKSPGGNDNVLSKLRQRLKEKEKALEQALDEKCAAMEEKDHEIHQLQLSLREKERDLERLTNLLSHNEETIDSFDSLVKEKDVELQHLANTLKNLQRAKQDGEDNLNRSLREKDSIVIQLQLSLEGKTKDMDDMAQSMLSQSQTNARDLAEQMGQRLKVTEAMLAETVEARARLVADNESAVEGLLATVRSKDQLLKESAEHYNRMLSERTQEIQALRRQLTDMQQKLATAEKQSSTAAQEGHLDTAGLRAVLAEKDSLINKLLQRGQEMDQFVVDLRQKEESEHVLELRQTIQIMQENMADGEAELSRRNSGDHMENVLHSKKTVVVLKKELAQKTEALNKALKRENELKMSLADLQSSLSELEGRHAGQAANVESLAATLKTKDEMIDALHQRLGQRGGNGSDQTQDQMERSLPGLPQRGRTMIGGDSQQEALPSLTAWQQQHDALNKALRAEQQLYSSLVKTVKEQDSAQRLHALQLELTAVQLLRQQLEEGITTNEALRDALQREAHRATRREGVDLVDPKELESVRHQLEDAQRWNASLQARLGAIQSRGGGVGGETLSFIGDQTSYMSICVGEGHEDSLSQLSAQELKQKVVELQESSSSLQALNNELQNRLSLLEKSGGDAYAKEDKDVASSSSSSSPLKQQPEKTINRSQTDIKVGQMLSGKLLGDFSLDSGLGQSREHAHSGISTLDTAERHSRQSNTDVTALGSLLTNCGAASVSHLREELLRLRPDITQHGAKQHAARHGEGVKSRLPVPVRLRVEASGMQPVSSDQPNTPSLEHLQLDAGALNQECQEKEMLINKLSEQLADWEELHAQIQEKDRLNRQYVEALQAAESTIPT</sequence>
<evidence type="ECO:0000313" key="2">
    <source>
        <dbReference type="Proteomes" id="UP001057452"/>
    </source>
</evidence>
<name>A0ACB9WTQ9_CHAAC</name>
<gene>
    <name evidence="1" type="ORF">KUCAC02_009406</name>
</gene>